<evidence type="ECO:0000313" key="2">
    <source>
        <dbReference type="Proteomes" id="UP001629230"/>
    </source>
</evidence>
<name>A0ABW9B874_9BURK</name>
<dbReference type="RefSeq" id="WP_408183450.1">
    <property type="nucleotide sequence ID" value="NZ_JAQQEZ010000101.1"/>
</dbReference>
<proteinExistence type="predicted"/>
<accession>A0ABW9B874</accession>
<keyword evidence="2" id="KW-1185">Reference proteome</keyword>
<comment type="caution">
    <text evidence="1">The sequence shown here is derived from an EMBL/GenBank/DDBJ whole genome shotgun (WGS) entry which is preliminary data.</text>
</comment>
<reference evidence="1 2" key="1">
    <citation type="journal article" date="2024" name="Chem. Sci.">
        <title>Discovery of megapolipeptins by genome mining of a Burkholderiales bacteria collection.</title>
        <authorList>
            <person name="Paulo B.S."/>
            <person name="Recchia M.J.J."/>
            <person name="Lee S."/>
            <person name="Fergusson C.H."/>
            <person name="Romanowski S.B."/>
            <person name="Hernandez A."/>
            <person name="Krull N."/>
            <person name="Liu D.Y."/>
            <person name="Cavanagh H."/>
            <person name="Bos A."/>
            <person name="Gray C.A."/>
            <person name="Murphy B.T."/>
            <person name="Linington R.G."/>
            <person name="Eustaquio A.S."/>
        </authorList>
    </citation>
    <scope>NUCLEOTIDE SEQUENCE [LARGE SCALE GENOMIC DNA]</scope>
    <source>
        <strain evidence="1 2">RL17-350-BIC-A</strain>
    </source>
</reference>
<organism evidence="1 2">
    <name type="scientific">Paraburkholderia dipogonis</name>
    <dbReference type="NCBI Taxonomy" id="1211383"/>
    <lineage>
        <taxon>Bacteria</taxon>
        <taxon>Pseudomonadati</taxon>
        <taxon>Pseudomonadota</taxon>
        <taxon>Betaproteobacteria</taxon>
        <taxon>Burkholderiales</taxon>
        <taxon>Burkholderiaceae</taxon>
        <taxon>Paraburkholderia</taxon>
    </lineage>
</organism>
<gene>
    <name evidence="1" type="ORF">PQR57_46960</name>
</gene>
<evidence type="ECO:0008006" key="3">
    <source>
        <dbReference type="Google" id="ProtNLM"/>
    </source>
</evidence>
<protein>
    <recommendedName>
        <fullName evidence="3">DUF1488 family protein</fullName>
    </recommendedName>
</protein>
<dbReference type="EMBL" id="JAQQEZ010000101">
    <property type="protein sequence ID" value="MFM0008426.1"/>
    <property type="molecule type" value="Genomic_DNA"/>
</dbReference>
<dbReference type="Proteomes" id="UP001629230">
    <property type="component" value="Unassembled WGS sequence"/>
</dbReference>
<evidence type="ECO:0000313" key="1">
    <source>
        <dbReference type="EMBL" id="MFM0008426.1"/>
    </source>
</evidence>
<sequence>MKIELCLPGEQSDTVFAVADEYTITVTRNDVFACNKIEAETAMRMWLDTSTHKPPRERNEIEQHLKRVKNGERMDALYAVADAALREAVPAAVLRHRAARSSRGPGQRFPKRK</sequence>